<dbReference type="Gene3D" id="3.40.50.150">
    <property type="entry name" value="Vaccinia Virus protein VP39"/>
    <property type="match status" value="1"/>
</dbReference>
<dbReference type="AlphaFoldDB" id="A0A7W4J1W8"/>
<accession>A0A7W4J1W8</accession>
<dbReference type="GO" id="GO:0032259">
    <property type="term" value="P:methylation"/>
    <property type="evidence" value="ECO:0007669"/>
    <property type="project" value="UniProtKB-KW"/>
</dbReference>
<evidence type="ECO:0000313" key="2">
    <source>
        <dbReference type="Proteomes" id="UP000577891"/>
    </source>
</evidence>
<reference evidence="1 2" key="1">
    <citation type="submission" date="2020-04" db="EMBL/GenBank/DDBJ databases">
        <title>Description of novel Gluconacetobacter.</title>
        <authorList>
            <person name="Sombolestani A."/>
        </authorList>
    </citation>
    <scope>NUCLEOTIDE SEQUENCE [LARGE SCALE GENOMIC DNA]</scope>
    <source>
        <strain evidence="1 2">LMG 27724</strain>
    </source>
</reference>
<keyword evidence="1" id="KW-0808">Transferase</keyword>
<sequence length="229" mass="25370">MRPFIPAALRPLAAAMRRRLRKPVAGRFQPYSFTLPDRYPWLFDFAAEALAGKPAPRLLSFGCSRGDEVFSLRQRFPDAPIRGIDINPANIDACIARSRGLNDDRLSFQAAPDTGAEPSGHYDAIFCLAVLCHGDLTVRRARRSGRLMRFADFERAVDGFSRCLAPGGLLFLHTTNFRFSDTAAAAAFDAVLEARPDQMATDLLYDRNGLLVPNGRYYPVGFRKRGTGA</sequence>
<gene>
    <name evidence="1" type="ORF">HLH35_13430</name>
</gene>
<dbReference type="SUPFAM" id="SSF53335">
    <property type="entry name" value="S-adenosyl-L-methionine-dependent methyltransferases"/>
    <property type="match status" value="1"/>
</dbReference>
<name>A0A7W4J1W8_9PROT</name>
<dbReference type="RefSeq" id="WP_182979607.1">
    <property type="nucleotide sequence ID" value="NZ_BAABGB010000007.1"/>
</dbReference>
<comment type="caution">
    <text evidence="1">The sequence shown here is derived from an EMBL/GenBank/DDBJ whole genome shotgun (WGS) entry which is preliminary data.</text>
</comment>
<dbReference type="CDD" id="cd02440">
    <property type="entry name" value="AdoMet_MTases"/>
    <property type="match status" value="1"/>
</dbReference>
<dbReference type="EMBL" id="JABEQE010000011">
    <property type="protein sequence ID" value="MBB2173107.1"/>
    <property type="molecule type" value="Genomic_DNA"/>
</dbReference>
<protein>
    <submittedName>
        <fullName evidence="1">Methyltransferase domain-containing protein</fullName>
    </submittedName>
</protein>
<proteinExistence type="predicted"/>
<dbReference type="Proteomes" id="UP000577891">
    <property type="component" value="Unassembled WGS sequence"/>
</dbReference>
<keyword evidence="2" id="KW-1185">Reference proteome</keyword>
<keyword evidence="1" id="KW-0489">Methyltransferase</keyword>
<dbReference type="Pfam" id="PF13489">
    <property type="entry name" value="Methyltransf_23"/>
    <property type="match status" value="1"/>
</dbReference>
<dbReference type="GO" id="GO:0008168">
    <property type="term" value="F:methyltransferase activity"/>
    <property type="evidence" value="ECO:0007669"/>
    <property type="project" value="UniProtKB-KW"/>
</dbReference>
<evidence type="ECO:0000313" key="1">
    <source>
        <dbReference type="EMBL" id="MBB2173107.1"/>
    </source>
</evidence>
<organism evidence="1 2">
    <name type="scientific">Gluconacetobacter asukensis</name>
    <dbReference type="NCBI Taxonomy" id="1017181"/>
    <lineage>
        <taxon>Bacteria</taxon>
        <taxon>Pseudomonadati</taxon>
        <taxon>Pseudomonadota</taxon>
        <taxon>Alphaproteobacteria</taxon>
        <taxon>Acetobacterales</taxon>
        <taxon>Acetobacteraceae</taxon>
        <taxon>Gluconacetobacter</taxon>
    </lineage>
</organism>
<dbReference type="InterPro" id="IPR029063">
    <property type="entry name" value="SAM-dependent_MTases_sf"/>
</dbReference>